<keyword evidence="3" id="KW-0227">DNA damage</keyword>
<evidence type="ECO:0000256" key="6">
    <source>
        <dbReference type="ARBA" id="ARBA00023014"/>
    </source>
</evidence>
<comment type="similarity">
    <text evidence="8">Belongs to the uracil-DNA glycosylase (UDG) superfamily. Type 5 (UDGb) family.</text>
</comment>
<reference evidence="11 12" key="1">
    <citation type="journal article" date="2014" name="Genome Announc.">
        <title>Draft Genome Sequence of Commensalibacter papalotli MX01, a Symbiont Identified from the Guts of Overwintering Monarch Butterflies.</title>
        <authorList>
            <person name="Servin-Garciduenas L.E."/>
            <person name="Sanchez-Quinto A."/>
            <person name="Martinez-Romero E."/>
        </authorList>
    </citation>
    <scope>NUCLEOTIDE SEQUENCE [LARGE SCALE GENOMIC DNA]</scope>
    <source>
        <strain evidence="12">MX-MONARCH01</strain>
    </source>
</reference>
<evidence type="ECO:0000313" key="11">
    <source>
        <dbReference type="EMBL" id="EUK18989.1"/>
    </source>
</evidence>
<feature type="domain" description="Uracil-DNA glycosylase-like" evidence="10">
    <location>
        <begin position="37"/>
        <end position="204"/>
    </location>
</feature>
<sequence>MIPGLQPDMNCPLCPRLQEYREKNKQLYPKGWNAPVPPWGDPQVEFLIVGLAPGVKGANLSGRPFTGDYAGMLLYNTLVKYHFASGIYKADPQDGLSLGNCRIINAVRCVPPENKPTSQEEKNCRPFLLKELHHMPALKFILTLGVIAHKNILACFNRPVTSIKFKHGQFFKINDHITVVNSYHVSRYNTSTGVLTTQMFEDIVDSIQQKLK</sequence>
<keyword evidence="6" id="KW-0411">Iron-sulfur</keyword>
<gene>
    <name evidence="11" type="ORF">COMX_04545</name>
</gene>
<evidence type="ECO:0000256" key="1">
    <source>
        <dbReference type="ARBA" id="ARBA00022485"/>
    </source>
</evidence>
<dbReference type="Pfam" id="PF03167">
    <property type="entry name" value="UDG"/>
    <property type="match status" value="1"/>
</dbReference>
<protein>
    <recommendedName>
        <fullName evidence="9">Type-5 uracil-DNA glycosylase</fullName>
    </recommendedName>
</protein>
<evidence type="ECO:0000256" key="4">
    <source>
        <dbReference type="ARBA" id="ARBA00022801"/>
    </source>
</evidence>
<keyword evidence="2" id="KW-0479">Metal-binding</keyword>
<dbReference type="InterPro" id="IPR005122">
    <property type="entry name" value="Uracil-DNA_glycosylase-like"/>
</dbReference>
<dbReference type="RefSeq" id="WP_034337540.1">
    <property type="nucleotide sequence ID" value="NZ_ATSX01000001.1"/>
</dbReference>
<dbReference type="SMART" id="SM00986">
    <property type="entry name" value="UDG"/>
    <property type="match status" value="1"/>
</dbReference>
<proteinExistence type="inferred from homology"/>
<keyword evidence="5" id="KW-0408">Iron</keyword>
<dbReference type="SMART" id="SM00987">
    <property type="entry name" value="UreE_C"/>
    <property type="match status" value="1"/>
</dbReference>
<dbReference type="EMBL" id="ATSX01000001">
    <property type="protein sequence ID" value="EUK18989.1"/>
    <property type="molecule type" value="Genomic_DNA"/>
</dbReference>
<dbReference type="GO" id="GO:0004844">
    <property type="term" value="F:uracil DNA N-glycosylase activity"/>
    <property type="evidence" value="ECO:0007669"/>
    <property type="project" value="InterPro"/>
</dbReference>
<dbReference type="GO" id="GO:0046872">
    <property type="term" value="F:metal ion binding"/>
    <property type="evidence" value="ECO:0007669"/>
    <property type="project" value="UniProtKB-KW"/>
</dbReference>
<dbReference type="PANTHER" id="PTHR33693">
    <property type="entry name" value="TYPE-5 URACIL-DNA GLYCOSYLASE"/>
    <property type="match status" value="1"/>
</dbReference>
<evidence type="ECO:0000256" key="9">
    <source>
        <dbReference type="ARBA" id="ARBA00023887"/>
    </source>
</evidence>
<dbReference type="PATRIC" id="fig|1208583.4.peg.920"/>
<dbReference type="Proteomes" id="UP000019250">
    <property type="component" value="Unassembled WGS sequence"/>
</dbReference>
<keyword evidence="4" id="KW-0378">Hydrolase</keyword>
<keyword evidence="7" id="KW-0234">DNA repair</keyword>
<evidence type="ECO:0000256" key="3">
    <source>
        <dbReference type="ARBA" id="ARBA00022763"/>
    </source>
</evidence>
<evidence type="ECO:0000256" key="2">
    <source>
        <dbReference type="ARBA" id="ARBA00022723"/>
    </source>
</evidence>
<dbReference type="STRING" id="1208583.COMX_04545"/>
<dbReference type="OrthoDB" id="9787663at2"/>
<keyword evidence="12" id="KW-1185">Reference proteome</keyword>
<dbReference type="InterPro" id="IPR036895">
    <property type="entry name" value="Uracil-DNA_glycosylase-like_sf"/>
</dbReference>
<organism evidence="11 12">
    <name type="scientific">Commensalibacter papalotli</name>
    <name type="common">ex Servin-Garciduenas et al. 2014</name>
    <dbReference type="NCBI Taxonomy" id="1208583"/>
    <lineage>
        <taxon>Bacteria</taxon>
        <taxon>Pseudomonadati</taxon>
        <taxon>Pseudomonadota</taxon>
        <taxon>Alphaproteobacteria</taxon>
        <taxon>Acetobacterales</taxon>
        <taxon>Acetobacteraceae</taxon>
    </lineage>
</organism>
<dbReference type="SUPFAM" id="SSF52141">
    <property type="entry name" value="Uracil-DNA glycosylase-like"/>
    <property type="match status" value="1"/>
</dbReference>
<evidence type="ECO:0000256" key="7">
    <source>
        <dbReference type="ARBA" id="ARBA00023204"/>
    </source>
</evidence>
<evidence type="ECO:0000259" key="10">
    <source>
        <dbReference type="SMART" id="SM00986"/>
    </source>
</evidence>
<dbReference type="AlphaFoldDB" id="W7E1M4"/>
<comment type="caution">
    <text evidence="11">The sequence shown here is derived from an EMBL/GenBank/DDBJ whole genome shotgun (WGS) entry which is preliminary data.</text>
</comment>
<evidence type="ECO:0000256" key="8">
    <source>
        <dbReference type="ARBA" id="ARBA00023779"/>
    </source>
</evidence>
<evidence type="ECO:0000256" key="5">
    <source>
        <dbReference type="ARBA" id="ARBA00023004"/>
    </source>
</evidence>
<dbReference type="PANTHER" id="PTHR33693:SF3">
    <property type="entry name" value="TYPE-5 URACIL-DNA GLYCOSYLASE"/>
    <property type="match status" value="1"/>
</dbReference>
<dbReference type="GO" id="GO:0033958">
    <property type="term" value="F:DNA-deoxyinosine glycosylase activity"/>
    <property type="evidence" value="ECO:0007669"/>
    <property type="project" value="InterPro"/>
</dbReference>
<dbReference type="InterPro" id="IPR051536">
    <property type="entry name" value="UDG_Type-4/5"/>
</dbReference>
<name>W7E1M4_9PROT</name>
<dbReference type="CDD" id="cd10031">
    <property type="entry name" value="UDG-F5_TTUDGB_like"/>
    <property type="match status" value="1"/>
</dbReference>
<dbReference type="InterPro" id="IPR044147">
    <property type="entry name" value="UdgB-like"/>
</dbReference>
<dbReference type="GO" id="GO:0006284">
    <property type="term" value="P:base-excision repair"/>
    <property type="evidence" value="ECO:0007669"/>
    <property type="project" value="InterPro"/>
</dbReference>
<keyword evidence="1" id="KW-0004">4Fe-4S</keyword>
<evidence type="ECO:0000313" key="12">
    <source>
        <dbReference type="Proteomes" id="UP000019250"/>
    </source>
</evidence>
<dbReference type="Gene3D" id="3.40.470.10">
    <property type="entry name" value="Uracil-DNA glycosylase-like domain"/>
    <property type="match status" value="1"/>
</dbReference>
<accession>W7E1M4</accession>
<dbReference type="GO" id="GO:0051539">
    <property type="term" value="F:4 iron, 4 sulfur cluster binding"/>
    <property type="evidence" value="ECO:0007669"/>
    <property type="project" value="UniProtKB-KW"/>
</dbReference>
<dbReference type="eggNOG" id="COG1573">
    <property type="taxonomic scope" value="Bacteria"/>
</dbReference>